<dbReference type="SUPFAM" id="SSF52402">
    <property type="entry name" value="Adenine nucleotide alpha hydrolases-like"/>
    <property type="match status" value="1"/>
</dbReference>
<dbReference type="InterPro" id="IPR006015">
    <property type="entry name" value="Universal_stress_UspA"/>
</dbReference>
<dbReference type="PANTHER" id="PTHR46268:SF6">
    <property type="entry name" value="UNIVERSAL STRESS PROTEIN UP12"/>
    <property type="match status" value="1"/>
</dbReference>
<dbReference type="CDD" id="cd00293">
    <property type="entry name" value="USP-like"/>
    <property type="match status" value="1"/>
</dbReference>
<dbReference type="InterPro" id="IPR014729">
    <property type="entry name" value="Rossmann-like_a/b/a_fold"/>
</dbReference>
<dbReference type="PANTHER" id="PTHR46268">
    <property type="entry name" value="STRESS RESPONSE PROTEIN NHAX"/>
    <property type="match status" value="1"/>
</dbReference>
<dbReference type="RefSeq" id="WP_159546371.1">
    <property type="nucleotide sequence ID" value="NZ_CP047156.1"/>
</dbReference>
<dbReference type="Gene3D" id="3.40.50.620">
    <property type="entry name" value="HUPs"/>
    <property type="match status" value="1"/>
</dbReference>
<organism evidence="3 4">
    <name type="scientific">Epidermidibacterium keratini</name>
    <dbReference type="NCBI Taxonomy" id="1891644"/>
    <lineage>
        <taxon>Bacteria</taxon>
        <taxon>Bacillati</taxon>
        <taxon>Actinomycetota</taxon>
        <taxon>Actinomycetes</taxon>
        <taxon>Sporichthyales</taxon>
        <taxon>Sporichthyaceae</taxon>
        <taxon>Epidermidibacterium</taxon>
    </lineage>
</organism>
<dbReference type="OrthoDB" id="5419113at2"/>
<comment type="similarity">
    <text evidence="1">Belongs to the universal stress protein A family.</text>
</comment>
<feature type="domain" description="UspA" evidence="2">
    <location>
        <begin position="2"/>
        <end position="129"/>
    </location>
</feature>
<protein>
    <submittedName>
        <fullName evidence="3">Universal stress protein</fullName>
    </submittedName>
</protein>
<dbReference type="KEGG" id="eke:EK0264_13665"/>
<evidence type="ECO:0000256" key="1">
    <source>
        <dbReference type="ARBA" id="ARBA00008791"/>
    </source>
</evidence>
<dbReference type="Pfam" id="PF00582">
    <property type="entry name" value="Usp"/>
    <property type="match status" value="1"/>
</dbReference>
<accession>A0A7L4YQR3</accession>
<dbReference type="Proteomes" id="UP000463857">
    <property type="component" value="Chromosome"/>
</dbReference>
<evidence type="ECO:0000259" key="2">
    <source>
        <dbReference type="Pfam" id="PF00582"/>
    </source>
</evidence>
<dbReference type="InParanoid" id="A0A7L4YQR3"/>
<keyword evidence="4" id="KW-1185">Reference proteome</keyword>
<reference evidence="3 4" key="1">
    <citation type="journal article" date="2018" name="Int. J. Syst. Evol. Microbiol.">
        <title>Epidermidibacterium keratini gen. nov., sp. nov., a member of the family Sporichthyaceae, isolated from keratin epidermis.</title>
        <authorList>
            <person name="Lee D.G."/>
            <person name="Trujillo M.E."/>
            <person name="Kang S."/>
            <person name="Nam J.J."/>
            <person name="Kim Y.J."/>
        </authorList>
    </citation>
    <scope>NUCLEOTIDE SEQUENCE [LARGE SCALE GENOMIC DNA]</scope>
    <source>
        <strain evidence="3 4">EPI-7</strain>
    </source>
</reference>
<dbReference type="InterPro" id="IPR006016">
    <property type="entry name" value="UspA"/>
</dbReference>
<evidence type="ECO:0000313" key="3">
    <source>
        <dbReference type="EMBL" id="QHC01234.1"/>
    </source>
</evidence>
<dbReference type="EMBL" id="CP047156">
    <property type="protein sequence ID" value="QHC01234.1"/>
    <property type="molecule type" value="Genomic_DNA"/>
</dbReference>
<evidence type="ECO:0000313" key="4">
    <source>
        <dbReference type="Proteomes" id="UP000463857"/>
    </source>
</evidence>
<dbReference type="PRINTS" id="PR01438">
    <property type="entry name" value="UNVRSLSTRESS"/>
</dbReference>
<sequence length="131" mass="14417">MPIVVGFIPTKEGRAALDRAVEEAQLRNERLIVVSSNKGGENFSRDVVQFDDELEKVTKDLEARGIEFDVHGLVRGNEPAEDLVEIAEKQNATLIVIGLRRRSPVGKLLMGSNAQRILLDANCDVLAVKPN</sequence>
<proteinExistence type="inferred from homology"/>
<gene>
    <name evidence="3" type="ORF">EK0264_13665</name>
</gene>
<name>A0A7L4YQR3_9ACTN</name>
<dbReference type="AlphaFoldDB" id="A0A7L4YQR3"/>